<accession>A0A378VLK4</accession>
<evidence type="ECO:0000313" key="6">
    <source>
        <dbReference type="Proteomes" id="UP000254193"/>
    </source>
</evidence>
<dbReference type="GO" id="GO:0008879">
    <property type="term" value="F:glucose-1-phosphate thymidylyltransferase activity"/>
    <property type="evidence" value="ECO:0007669"/>
    <property type="project" value="UniProtKB-EC"/>
</dbReference>
<dbReference type="PANTHER" id="PTHR43584">
    <property type="entry name" value="NUCLEOTIDYL TRANSFERASE"/>
    <property type="match status" value="1"/>
</dbReference>
<dbReference type="InterPro" id="IPR025877">
    <property type="entry name" value="MobA-like_NTP_Trfase"/>
</dbReference>
<dbReference type="RefSeq" id="WP_115119661.1">
    <property type="nucleotide sequence ID" value="NZ_QQDC01000009.1"/>
</dbReference>
<dbReference type="AlphaFoldDB" id="A0A378VLK4"/>
<feature type="domain" description="MobA-like NTP transferase" evidence="4">
    <location>
        <begin position="3"/>
        <end position="105"/>
    </location>
</feature>
<dbReference type="InterPro" id="IPR050065">
    <property type="entry name" value="GlmU-like"/>
</dbReference>
<evidence type="ECO:0000259" key="4">
    <source>
        <dbReference type="Pfam" id="PF12804"/>
    </source>
</evidence>
<proteinExistence type="predicted"/>
<evidence type="ECO:0000256" key="3">
    <source>
        <dbReference type="ARBA" id="ARBA00022842"/>
    </source>
</evidence>
<sequence>MNAIILAAGLGSRFKEMTQTVHKALLDICGTPNLERTLSFLREAGISNIAVVTGYLHRQFDYLQEKYGCILIHNEKYREYNSIYSFSLARDFFNGCYVVDADVVLGRNIFLNRPRHSTYFTVVRARTRNEWLPVSDGIGRVVRIDIGSQPRPSLSGVSYWTAEDCRTVLNLLGAYAGTERLENPKLYWDNIPMEHLGKLDIRTELLGSGDIFEMDDQEDYRAILRQLSPLKERQCSDAQGGA</sequence>
<dbReference type="SUPFAM" id="SSF53448">
    <property type="entry name" value="Nucleotide-diphospho-sugar transferases"/>
    <property type="match status" value="1"/>
</dbReference>
<dbReference type="Pfam" id="PF12804">
    <property type="entry name" value="NTP_transf_3"/>
    <property type="match status" value="1"/>
</dbReference>
<dbReference type="PIRSF" id="PIRSF037382">
    <property type="entry name" value="CCT_LicC"/>
    <property type="match status" value="1"/>
</dbReference>
<dbReference type="EMBL" id="UGRO01000002">
    <property type="protein sequence ID" value="SUA17756.1"/>
    <property type="molecule type" value="Genomic_DNA"/>
</dbReference>
<dbReference type="InterPro" id="IPR029044">
    <property type="entry name" value="Nucleotide-diphossugar_trans"/>
</dbReference>
<dbReference type="EC" id="2.7.7.24" evidence="5"/>
<evidence type="ECO:0000313" key="5">
    <source>
        <dbReference type="EMBL" id="SUA17756.1"/>
    </source>
</evidence>
<organism evidence="5 6">
    <name type="scientific">Neisseria lactamica</name>
    <dbReference type="NCBI Taxonomy" id="486"/>
    <lineage>
        <taxon>Bacteria</taxon>
        <taxon>Pseudomonadati</taxon>
        <taxon>Pseudomonadota</taxon>
        <taxon>Betaproteobacteria</taxon>
        <taxon>Neisseriales</taxon>
        <taxon>Neisseriaceae</taxon>
        <taxon>Neisseria</taxon>
    </lineage>
</organism>
<dbReference type="InterPro" id="IPR017189">
    <property type="entry name" value="CTP-phospocholine_CTT"/>
</dbReference>
<dbReference type="Proteomes" id="UP000254193">
    <property type="component" value="Unassembled WGS sequence"/>
</dbReference>
<evidence type="ECO:0000256" key="1">
    <source>
        <dbReference type="ARBA" id="ARBA00022679"/>
    </source>
</evidence>
<dbReference type="Gene3D" id="3.90.550.10">
    <property type="entry name" value="Spore Coat Polysaccharide Biosynthesis Protein SpsA, Chain A"/>
    <property type="match status" value="1"/>
</dbReference>
<keyword evidence="6" id="KW-1185">Reference proteome</keyword>
<keyword evidence="1 5" id="KW-0808">Transferase</keyword>
<reference evidence="5 6" key="1">
    <citation type="submission" date="2018-06" db="EMBL/GenBank/DDBJ databases">
        <authorList>
            <consortium name="Pathogen Informatics"/>
            <person name="Doyle S."/>
        </authorList>
    </citation>
    <scope>NUCLEOTIDE SEQUENCE [LARGE SCALE GENOMIC DNA]</scope>
    <source>
        <strain evidence="5 6">NCTC10616</strain>
    </source>
</reference>
<protein>
    <submittedName>
        <fullName evidence="5">Protein LicC</fullName>
        <ecNumber evidence="5">2.7.7.24</ecNumber>
    </submittedName>
</protein>
<dbReference type="CDD" id="cd02523">
    <property type="entry name" value="PC_cytidylyltransferase"/>
    <property type="match status" value="1"/>
</dbReference>
<name>A0A378VLK4_NEILA</name>
<evidence type="ECO:0000256" key="2">
    <source>
        <dbReference type="ARBA" id="ARBA00022695"/>
    </source>
</evidence>
<keyword evidence="2 5" id="KW-0548">Nucleotidyltransferase</keyword>
<dbReference type="PANTHER" id="PTHR43584:SF5">
    <property type="entry name" value="PROTEIN LICC"/>
    <property type="match status" value="1"/>
</dbReference>
<gene>
    <name evidence="5" type="primary">licC</name>
    <name evidence="5" type="ORF">NCTC10616_01443</name>
</gene>
<keyword evidence="3" id="KW-0460">Magnesium</keyword>